<proteinExistence type="predicted"/>
<dbReference type="InterPro" id="IPR014756">
    <property type="entry name" value="Ig_E-set"/>
</dbReference>
<organism evidence="7 8">
    <name type="scientific">Pholiota conissans</name>
    <dbReference type="NCBI Taxonomy" id="109636"/>
    <lineage>
        <taxon>Eukaryota</taxon>
        <taxon>Fungi</taxon>
        <taxon>Dikarya</taxon>
        <taxon>Basidiomycota</taxon>
        <taxon>Agaricomycotina</taxon>
        <taxon>Agaricomycetes</taxon>
        <taxon>Agaricomycetidae</taxon>
        <taxon>Agaricales</taxon>
        <taxon>Agaricineae</taxon>
        <taxon>Strophariaceae</taxon>
        <taxon>Pholiota</taxon>
    </lineage>
</organism>
<dbReference type="InterPro" id="IPR037293">
    <property type="entry name" value="Gal_Oxidase_central_sf"/>
</dbReference>
<dbReference type="Gene3D" id="2.130.10.80">
    <property type="entry name" value="Galactose oxidase/kelch, beta-propeller"/>
    <property type="match status" value="1"/>
</dbReference>
<feature type="compositionally biased region" description="Low complexity" evidence="2">
    <location>
        <begin position="627"/>
        <end position="640"/>
    </location>
</feature>
<dbReference type="SUPFAM" id="SSF50965">
    <property type="entry name" value="Galactose oxidase, central domain"/>
    <property type="match status" value="1"/>
</dbReference>
<dbReference type="InterPro" id="IPR015202">
    <property type="entry name" value="GO-like_E_set"/>
</dbReference>
<name>A0A9P6CZN6_9AGAR</name>
<evidence type="ECO:0000256" key="4">
    <source>
        <dbReference type="SAM" id="SignalP"/>
    </source>
</evidence>
<evidence type="ECO:0000259" key="6">
    <source>
        <dbReference type="Pfam" id="PF09118"/>
    </source>
</evidence>
<dbReference type="CDD" id="cd02851">
    <property type="entry name" value="E_set_GO_C"/>
    <property type="match status" value="1"/>
</dbReference>
<gene>
    <name evidence="7" type="ORF">BDN70DRAFT_994664</name>
</gene>
<evidence type="ECO:0000256" key="1">
    <source>
        <dbReference type="ARBA" id="ARBA00022729"/>
    </source>
</evidence>
<keyword evidence="8" id="KW-1185">Reference proteome</keyword>
<dbReference type="Proteomes" id="UP000807469">
    <property type="component" value="Unassembled WGS sequence"/>
</dbReference>
<dbReference type="PANTHER" id="PTHR32208">
    <property type="entry name" value="SECRETED PROTEIN-RELATED"/>
    <property type="match status" value="1"/>
</dbReference>
<protein>
    <submittedName>
        <fullName evidence="7">Copper radical oxidase</fullName>
    </submittedName>
</protein>
<feature type="domain" description="Glyoxal oxidase N-terminal" evidence="5">
    <location>
        <begin position="138"/>
        <end position="489"/>
    </location>
</feature>
<feature type="transmembrane region" description="Helical" evidence="3">
    <location>
        <begin position="657"/>
        <end position="681"/>
    </location>
</feature>
<feature type="signal peptide" evidence="4">
    <location>
        <begin position="1"/>
        <end position="22"/>
    </location>
</feature>
<comment type="caution">
    <text evidence="7">The sequence shown here is derived from an EMBL/GenBank/DDBJ whole genome shotgun (WGS) entry which is preliminary data.</text>
</comment>
<evidence type="ECO:0000313" key="8">
    <source>
        <dbReference type="Proteomes" id="UP000807469"/>
    </source>
</evidence>
<feature type="region of interest" description="Disordered" evidence="2">
    <location>
        <begin position="624"/>
        <end position="651"/>
    </location>
</feature>
<dbReference type="Gene3D" id="2.60.40.10">
    <property type="entry name" value="Immunoglobulins"/>
    <property type="match status" value="1"/>
</dbReference>
<keyword evidence="3" id="KW-1133">Transmembrane helix</keyword>
<dbReference type="EMBL" id="MU155249">
    <property type="protein sequence ID" value="KAF9477863.1"/>
    <property type="molecule type" value="Genomic_DNA"/>
</dbReference>
<dbReference type="InterPro" id="IPR011043">
    <property type="entry name" value="Gal_Oxase/kelch_b-propeller"/>
</dbReference>
<sequence length="792" mass="83318">MRPPRLALLATCLSTVSSFVSGQATGGTFAEVGSTQIGALMMFLGNEKSVYILDKAEGNAAEIKGHSAWGAVWDIATNQATLMDIQTNSFCASGMHLPNGSFATFGGNDAVGTAGLVGATTQKNPDGTGAWDSFYQDFDGRLAIRVVNPCSASDNLAAGADCGWYDNPTVLAMKRHRWYSAVEATGDGTIVILGGFVTGGYVNRWVPDVDPVHENGGAENTYEFYPARDGDAQIVNFLVQNSGLNAYAHTFLMSSGLMLVQANLSTMLWDYNANKETPLPNMPNGVVRVYPASGAVAMLPMTPANNYTQTMIFCGGSDMPAAYYGSYGGPAFDTWKYPASKDCQRLTPEPADGSAPAYIQDDDMLDGRTMGQFILLPNGIAMVINGGKNGTAGYSLGTPDTPLGFMPFGPSLASGEVLTPAFYDPNAPKGSRWSNAGLGSSKIPRLYHSVAILMPDASVLVAGSNPNPDVNLTTVYPTEYRAEIFYPPYFSASVRPAPIGMPNKLSYGGNSFDITIPNSSYTGDANDAADNTTVVVIRGGFTTHAMNMGQRFLQLNNTYTVNNDGSFTLHVAQMPPNPNLFQPGPAFMYVNIHGIPSNGTYLIIGSGAVGTQPTAPASVLPASVRLSGSSNSTGGASTTNKGEDNNGASKSHTSTGLIVGVIVAAVAALAILGAIFGICLARRRRANARAVAPSAAYASTPPPMAMVPPRAAYNSVHSDSSVFVPLNKQSSGWDDAWDPSTASLNAPYKDDNRSASMSFDTQRQSYDPYASAQTGYPTASHAAGPEAHSNYR</sequence>
<keyword evidence="3" id="KW-0812">Transmembrane</keyword>
<keyword evidence="1 4" id="KW-0732">Signal</keyword>
<keyword evidence="3" id="KW-0472">Membrane</keyword>
<evidence type="ECO:0000256" key="2">
    <source>
        <dbReference type="SAM" id="MobiDB-lite"/>
    </source>
</evidence>
<dbReference type="InterPro" id="IPR013783">
    <property type="entry name" value="Ig-like_fold"/>
</dbReference>
<dbReference type="Pfam" id="PF09118">
    <property type="entry name" value="GO-like_E_set"/>
    <property type="match status" value="1"/>
</dbReference>
<dbReference type="InterPro" id="IPR009880">
    <property type="entry name" value="Glyoxal_oxidase_N"/>
</dbReference>
<accession>A0A9P6CZN6</accession>
<evidence type="ECO:0000313" key="7">
    <source>
        <dbReference type="EMBL" id="KAF9477863.1"/>
    </source>
</evidence>
<dbReference type="SUPFAM" id="SSF81296">
    <property type="entry name" value="E set domains"/>
    <property type="match status" value="1"/>
</dbReference>
<feature type="domain" description="Galactose oxidase-like Early set" evidence="6">
    <location>
        <begin position="495"/>
        <end position="601"/>
    </location>
</feature>
<dbReference type="AlphaFoldDB" id="A0A9P6CZN6"/>
<dbReference type="Pfam" id="PF07250">
    <property type="entry name" value="Glyoxal_oxid_N"/>
    <property type="match status" value="1"/>
</dbReference>
<feature type="chain" id="PRO_5040137645" evidence="4">
    <location>
        <begin position="23"/>
        <end position="792"/>
    </location>
</feature>
<evidence type="ECO:0000256" key="3">
    <source>
        <dbReference type="SAM" id="Phobius"/>
    </source>
</evidence>
<dbReference type="OrthoDB" id="2019572at2759"/>
<evidence type="ECO:0000259" key="5">
    <source>
        <dbReference type="Pfam" id="PF07250"/>
    </source>
</evidence>
<reference evidence="7" key="1">
    <citation type="submission" date="2020-11" db="EMBL/GenBank/DDBJ databases">
        <authorList>
            <consortium name="DOE Joint Genome Institute"/>
            <person name="Ahrendt S."/>
            <person name="Riley R."/>
            <person name="Andreopoulos W."/>
            <person name="Labutti K."/>
            <person name="Pangilinan J."/>
            <person name="Ruiz-Duenas F.J."/>
            <person name="Barrasa J.M."/>
            <person name="Sanchez-Garcia M."/>
            <person name="Camarero S."/>
            <person name="Miyauchi S."/>
            <person name="Serrano A."/>
            <person name="Linde D."/>
            <person name="Babiker R."/>
            <person name="Drula E."/>
            <person name="Ayuso-Fernandez I."/>
            <person name="Pacheco R."/>
            <person name="Padilla G."/>
            <person name="Ferreira P."/>
            <person name="Barriuso J."/>
            <person name="Kellner H."/>
            <person name="Castanera R."/>
            <person name="Alfaro M."/>
            <person name="Ramirez L."/>
            <person name="Pisabarro A.G."/>
            <person name="Kuo A."/>
            <person name="Tritt A."/>
            <person name="Lipzen A."/>
            <person name="He G."/>
            <person name="Yan M."/>
            <person name="Ng V."/>
            <person name="Cullen D."/>
            <person name="Martin F."/>
            <person name="Rosso M.-N."/>
            <person name="Henrissat B."/>
            <person name="Hibbett D."/>
            <person name="Martinez A.T."/>
            <person name="Grigoriev I.V."/>
        </authorList>
    </citation>
    <scope>NUCLEOTIDE SEQUENCE</scope>
    <source>
        <strain evidence="7">CIRM-BRFM 674</strain>
    </source>
</reference>
<feature type="region of interest" description="Disordered" evidence="2">
    <location>
        <begin position="744"/>
        <end position="792"/>
    </location>
</feature>
<dbReference type="PANTHER" id="PTHR32208:SF21">
    <property type="entry name" value="LOW QUALITY PROTEIN: ALDEHYDE OXIDASE GLOX-LIKE"/>
    <property type="match status" value="1"/>
</dbReference>
<feature type="compositionally biased region" description="Polar residues" evidence="2">
    <location>
        <begin position="754"/>
        <end position="777"/>
    </location>
</feature>